<evidence type="ECO:0000313" key="2">
    <source>
        <dbReference type="Proteomes" id="UP001427805"/>
    </source>
</evidence>
<dbReference type="RefSeq" id="WP_346248402.1">
    <property type="nucleotide sequence ID" value="NZ_JBDIZK010000013.1"/>
</dbReference>
<evidence type="ECO:0000313" key="1">
    <source>
        <dbReference type="EMBL" id="MEN3749360.1"/>
    </source>
</evidence>
<keyword evidence="2" id="KW-1185">Reference proteome</keyword>
<proteinExistence type="predicted"/>
<comment type="caution">
    <text evidence="1">The sequence shown here is derived from an EMBL/GenBank/DDBJ whole genome shotgun (WGS) entry which is preliminary data.</text>
</comment>
<name>A0ABV0BCT6_9SPHN</name>
<sequence length="87" mass="9462">MTTYPLSEPATIHAADAADIVATGTLAECADQIQRLSAEARRSARIEMDDIDLEFGPAEIDALVQFLREESEGLSDQQISAIPERES</sequence>
<accession>A0ABV0BCT6</accession>
<dbReference type="Proteomes" id="UP001427805">
    <property type="component" value="Unassembled WGS sequence"/>
</dbReference>
<protein>
    <submittedName>
        <fullName evidence="1">Uncharacterized protein</fullName>
    </submittedName>
</protein>
<gene>
    <name evidence="1" type="ORF">TPR58_19455</name>
</gene>
<organism evidence="1 2">
    <name type="scientific">Sphingomonas rustica</name>
    <dbReference type="NCBI Taxonomy" id="3103142"/>
    <lineage>
        <taxon>Bacteria</taxon>
        <taxon>Pseudomonadati</taxon>
        <taxon>Pseudomonadota</taxon>
        <taxon>Alphaproteobacteria</taxon>
        <taxon>Sphingomonadales</taxon>
        <taxon>Sphingomonadaceae</taxon>
        <taxon>Sphingomonas</taxon>
    </lineage>
</organism>
<dbReference type="EMBL" id="JBDIZK010000013">
    <property type="protein sequence ID" value="MEN3749360.1"/>
    <property type="molecule type" value="Genomic_DNA"/>
</dbReference>
<reference evidence="1 2" key="1">
    <citation type="submission" date="2024-05" db="EMBL/GenBank/DDBJ databases">
        <title>Sphingomonas sp. HF-S3 16S ribosomal RNA gene Genome sequencing and assembly.</title>
        <authorList>
            <person name="Lee H."/>
        </authorList>
    </citation>
    <scope>NUCLEOTIDE SEQUENCE [LARGE SCALE GENOMIC DNA]</scope>
    <source>
        <strain evidence="1 2">HF-S3</strain>
    </source>
</reference>